<organism evidence="10 11">
    <name type="scientific">Glycomyces tritici</name>
    <dbReference type="NCBI Taxonomy" id="2665176"/>
    <lineage>
        <taxon>Bacteria</taxon>
        <taxon>Bacillati</taxon>
        <taxon>Actinomycetota</taxon>
        <taxon>Actinomycetes</taxon>
        <taxon>Glycomycetales</taxon>
        <taxon>Glycomycetaceae</taxon>
        <taxon>Glycomyces</taxon>
    </lineage>
</organism>
<keyword evidence="7" id="KW-0326">Glycosidase</keyword>
<evidence type="ECO:0000259" key="9">
    <source>
        <dbReference type="PROSITE" id="PS51173"/>
    </source>
</evidence>
<evidence type="ECO:0000256" key="2">
    <source>
        <dbReference type="ARBA" id="ARBA00012601"/>
    </source>
</evidence>
<evidence type="ECO:0000256" key="4">
    <source>
        <dbReference type="ARBA" id="ARBA00022801"/>
    </source>
</evidence>
<evidence type="ECO:0000313" key="10">
    <source>
        <dbReference type="EMBL" id="MDN3238105.1"/>
    </source>
</evidence>
<dbReference type="Gene3D" id="2.60.40.290">
    <property type="match status" value="1"/>
</dbReference>
<keyword evidence="5" id="KW-0136">Cellulose degradation</keyword>
<feature type="domain" description="CBM2" evidence="9">
    <location>
        <begin position="33"/>
        <end position="142"/>
    </location>
</feature>
<evidence type="ECO:0000256" key="6">
    <source>
        <dbReference type="ARBA" id="ARBA00023277"/>
    </source>
</evidence>
<evidence type="ECO:0000256" key="5">
    <source>
        <dbReference type="ARBA" id="ARBA00023001"/>
    </source>
</evidence>
<evidence type="ECO:0000256" key="3">
    <source>
        <dbReference type="ARBA" id="ARBA00022729"/>
    </source>
</evidence>
<dbReference type="Pfam" id="PF00150">
    <property type="entry name" value="Cellulase"/>
    <property type="match status" value="1"/>
</dbReference>
<dbReference type="PROSITE" id="PS51173">
    <property type="entry name" value="CBM2"/>
    <property type="match status" value="1"/>
</dbReference>
<dbReference type="InterPro" id="IPR017853">
    <property type="entry name" value="GH"/>
</dbReference>
<keyword evidence="6" id="KW-0119">Carbohydrate metabolism</keyword>
<sequence length="681" mass="74768">MHPTTGQRRRSRLGVIAASALTLLATSLLGAVSAQAAQGCEVDYQVTGQWSGGFNANVEVTNLGDPIDGWTLAWAWPDGQRVTNLWSAEDQSSADAAKVESLGYNAKLMTGGSTSFGFGGSWAGANTDPTEFRLNGRLCDGTVGEPPAEWASAEEQVAAMQPGWNVGNTLDALGGETNWGNPLITEELLQTVKAEGYNSIRLPVTWDEFTGPAPDYTIAPERMERVAQVVDWALENDLQVMLNLHHDSWTWLQELPNDHDNVMAKFEAMWTQIAERFKDYPAALSFESNNEPQFTGDGADEAVGDTYNEALNLAFYDVVRNSGGNNDDRLLVLPSLKTNAEQPRLDSLKATIDGLDDEMIAATIHYYGFWPFTVNIAGFTTYNEQVQADLAAYFGRAGDTLVDNGIPVIVGEWAVFNYSHWSPERIEQGEMLKFFEDLQFQAREHGMTTMLWDAGQFLNRETLEWRDPYIAERLRTEVTSRSGTTSFDRIYLERSGAITDESLTLNRNGLEFEGLWHGDTELAEGTDYTVSGDTLTLTAAALTRLAGDRAYGVNAIVEARFSAGSPWRIYIKSNDRPVLSDATGTTTSFSIPTEFKGDNLATMEAGYADGTNAGPASWTPFQEFGHSFIYDYEAGTIILNTAFLDALREGEPATLTFHWWGGDTVTYTVTRTGTTVTGTAT</sequence>
<keyword evidence="11" id="KW-1185">Reference proteome</keyword>
<protein>
    <recommendedName>
        <fullName evidence="2">cellulase</fullName>
        <ecNumber evidence="2">3.2.1.4</ecNumber>
    </recommendedName>
</protein>
<dbReference type="InterPro" id="IPR001547">
    <property type="entry name" value="Glyco_hydro_5"/>
</dbReference>
<keyword evidence="8" id="KW-0624">Polysaccharide degradation</keyword>
<comment type="caution">
    <text evidence="10">The sequence shown here is derived from an EMBL/GenBank/DDBJ whole genome shotgun (WGS) entry which is preliminary data.</text>
</comment>
<dbReference type="Gene3D" id="3.20.20.80">
    <property type="entry name" value="Glycosidases"/>
    <property type="match status" value="1"/>
</dbReference>
<dbReference type="InterPro" id="IPR014756">
    <property type="entry name" value="Ig_E-set"/>
</dbReference>
<dbReference type="Pfam" id="PF18448">
    <property type="entry name" value="CBM46"/>
    <property type="match status" value="1"/>
</dbReference>
<dbReference type="InterPro" id="IPR001919">
    <property type="entry name" value="CBD2"/>
</dbReference>
<dbReference type="SUPFAM" id="SSF49384">
    <property type="entry name" value="Carbohydrate-binding domain"/>
    <property type="match status" value="1"/>
</dbReference>
<dbReference type="RefSeq" id="WP_289953650.1">
    <property type="nucleotide sequence ID" value="NZ_JAUEMJ010000001.1"/>
</dbReference>
<dbReference type="SMART" id="SM00637">
    <property type="entry name" value="CBD_II"/>
    <property type="match status" value="1"/>
</dbReference>
<dbReference type="InterPro" id="IPR012291">
    <property type="entry name" value="CBM2_carb-bd_dom_sf"/>
</dbReference>
<reference evidence="10" key="1">
    <citation type="submission" date="2023-06" db="EMBL/GenBank/DDBJ databases">
        <title>Gycomyces niveus sp.nov., a novel actinomycete isolated from soil in Shouguang.</title>
        <authorList>
            <person name="Yang X."/>
            <person name="Zhao J."/>
        </authorList>
    </citation>
    <scope>NUCLEOTIDE SEQUENCE</scope>
    <source>
        <strain evidence="10">NEAU C2</strain>
    </source>
</reference>
<proteinExistence type="predicted"/>
<accession>A0ABT7YHL4</accession>
<keyword evidence="4" id="KW-0378">Hydrolase</keyword>
<dbReference type="EMBL" id="JAUEMJ010000001">
    <property type="protein sequence ID" value="MDN3238105.1"/>
    <property type="molecule type" value="Genomic_DNA"/>
</dbReference>
<dbReference type="PANTHER" id="PTHR31297">
    <property type="entry name" value="GLUCAN ENDO-1,6-BETA-GLUCOSIDASE B"/>
    <property type="match status" value="1"/>
</dbReference>
<dbReference type="Gene3D" id="2.60.40.10">
    <property type="entry name" value="Immunoglobulins"/>
    <property type="match status" value="2"/>
</dbReference>
<dbReference type="Pfam" id="PF03442">
    <property type="entry name" value="CBM_X2"/>
    <property type="match status" value="1"/>
</dbReference>
<name>A0ABT7YHL4_9ACTN</name>
<dbReference type="InterPro" id="IPR040946">
    <property type="entry name" value="CBM46"/>
</dbReference>
<dbReference type="InterPro" id="IPR008965">
    <property type="entry name" value="CBM2/CBM3_carb-bd_dom_sf"/>
</dbReference>
<dbReference type="InterPro" id="IPR013783">
    <property type="entry name" value="Ig-like_fold"/>
</dbReference>
<evidence type="ECO:0000313" key="11">
    <source>
        <dbReference type="Proteomes" id="UP001171902"/>
    </source>
</evidence>
<comment type="catalytic activity">
    <reaction evidence="1">
        <text>Endohydrolysis of (1-&gt;4)-beta-D-glucosidic linkages in cellulose, lichenin and cereal beta-D-glucans.</text>
        <dbReference type="EC" id="3.2.1.4"/>
    </reaction>
</comment>
<dbReference type="InterPro" id="IPR050386">
    <property type="entry name" value="Glycosyl_hydrolase_5"/>
</dbReference>
<evidence type="ECO:0000256" key="8">
    <source>
        <dbReference type="ARBA" id="ARBA00023326"/>
    </source>
</evidence>
<dbReference type="SUPFAM" id="SSF81296">
    <property type="entry name" value="E set domains"/>
    <property type="match status" value="1"/>
</dbReference>
<evidence type="ECO:0000256" key="7">
    <source>
        <dbReference type="ARBA" id="ARBA00023295"/>
    </source>
</evidence>
<keyword evidence="3" id="KW-0732">Signal</keyword>
<dbReference type="PANTHER" id="PTHR31297:SF17">
    <property type="entry name" value="ENDOGLUCANASE"/>
    <property type="match status" value="1"/>
</dbReference>
<dbReference type="Proteomes" id="UP001171902">
    <property type="component" value="Unassembled WGS sequence"/>
</dbReference>
<dbReference type="EC" id="3.2.1.4" evidence="2"/>
<dbReference type="SUPFAM" id="SSF51445">
    <property type="entry name" value="(Trans)glycosidases"/>
    <property type="match status" value="1"/>
</dbReference>
<dbReference type="InterPro" id="IPR005102">
    <property type="entry name" value="Carbo-bd_X2"/>
</dbReference>
<dbReference type="Pfam" id="PF00553">
    <property type="entry name" value="CBM_2"/>
    <property type="match status" value="1"/>
</dbReference>
<evidence type="ECO:0000256" key="1">
    <source>
        <dbReference type="ARBA" id="ARBA00000966"/>
    </source>
</evidence>
<gene>
    <name evidence="10" type="ORF">QWI33_00070</name>
</gene>